<sequence length="431" mass="49677">MKESSAMDFKEYILNKLLDKYEKSLHYQGTAKVNRRISLSFNAKNFPWYWKGEEPHLKQAIHQVVEDLSRQGIVAYQWLPFEKGNLLAAVWLNLEQLDQAYAAIGRQPRIDKVKAVAAEIASLLPQITQDWIKAFLQDCLRELQEKKDFPPLLPEEPEERALLLKTFLGLEDKKDAVLLERVFSLKYLGQSKVFQKKVKGRLTRIAVQYLLPNAQLLEDEVMQELGIEKNSEEILVWGAITLLHQDKVIDYSNSPFGGVVDTKYFAQMEIGSLKAAKVMTIENKANFHDLVNRGMAEDTLLIYLGGFPGPQKRTFLTSLYQFNTRISFYHWGDIDLGGFRIFVALRKVIPTIKPLFMDESTLLRHKPFCDELEANYAGQLAKLLEQEEYESFWPVIKVMLNEKIRLEQEALLVVDNFTFELPPQCFHLGAG</sequence>
<accession>A0A1S6IXT5</accession>
<dbReference type="Proteomes" id="UP000189464">
    <property type="component" value="Chromosome"/>
</dbReference>
<dbReference type="RefSeq" id="WP_159438648.1">
    <property type="nucleotide sequence ID" value="NZ_CP019698.1"/>
</dbReference>
<keyword evidence="3" id="KW-1185">Reference proteome</keyword>
<evidence type="ECO:0000313" key="3">
    <source>
        <dbReference type="Proteomes" id="UP000189464"/>
    </source>
</evidence>
<dbReference type="Pfam" id="PF09983">
    <property type="entry name" value="JetD_C"/>
    <property type="match status" value="1"/>
</dbReference>
<evidence type="ECO:0000259" key="1">
    <source>
        <dbReference type="Pfam" id="PF09983"/>
    </source>
</evidence>
<dbReference type="STRING" id="1833852.B0537_11220"/>
<dbReference type="EMBL" id="CP019698">
    <property type="protein sequence ID" value="AQS59599.1"/>
    <property type="molecule type" value="Genomic_DNA"/>
</dbReference>
<dbReference type="InterPro" id="IPR036078">
    <property type="entry name" value="Spo11/TopoVI_A_sf"/>
</dbReference>
<organism evidence="2 3">
    <name type="scientific">Desulforamulus ferrireducens</name>
    <dbReference type="NCBI Taxonomy" id="1833852"/>
    <lineage>
        <taxon>Bacteria</taxon>
        <taxon>Bacillati</taxon>
        <taxon>Bacillota</taxon>
        <taxon>Clostridia</taxon>
        <taxon>Eubacteriales</taxon>
        <taxon>Peptococcaceae</taxon>
        <taxon>Desulforamulus</taxon>
    </lineage>
</organism>
<proteinExistence type="predicted"/>
<gene>
    <name evidence="2" type="ORF">B0537_11220</name>
</gene>
<evidence type="ECO:0000313" key="2">
    <source>
        <dbReference type="EMBL" id="AQS59599.1"/>
    </source>
</evidence>
<dbReference type="KEGG" id="dfg:B0537_11220"/>
<dbReference type="Gene3D" id="3.40.1360.10">
    <property type="match status" value="1"/>
</dbReference>
<name>A0A1S6IXT5_9FIRM</name>
<dbReference type="GO" id="GO:0005694">
    <property type="term" value="C:chromosome"/>
    <property type="evidence" value="ECO:0007669"/>
    <property type="project" value="InterPro"/>
</dbReference>
<protein>
    <recommendedName>
        <fullName evidence="1">Wadjet protein JetD C-terminal domain-containing protein</fullName>
    </recommendedName>
</protein>
<dbReference type="AlphaFoldDB" id="A0A1S6IXT5"/>
<dbReference type="InterPro" id="IPR024534">
    <property type="entry name" value="JetD_C"/>
</dbReference>
<feature type="domain" description="Wadjet protein JetD C-terminal" evidence="1">
    <location>
        <begin position="257"/>
        <end position="411"/>
    </location>
</feature>
<reference evidence="2 3" key="1">
    <citation type="journal article" date="2016" name="Int. J. Syst. Evol. Microbiol.">
        <title>Desulfotomaculum ferrireducens sp. nov., a moderately thermophilic sulfate-reducing and dissimilatory Fe(III)-reducing bacterium isolated from compost.</title>
        <authorList>
            <person name="Yang G."/>
            <person name="Guo J."/>
            <person name="Zhuang L."/>
            <person name="Yuan Y."/>
            <person name="Zhou S."/>
        </authorList>
    </citation>
    <scope>NUCLEOTIDE SEQUENCE [LARGE SCALE GENOMIC DNA]</scope>
    <source>
        <strain evidence="2 3">GSS09</strain>
    </source>
</reference>
<dbReference type="GO" id="GO:0003677">
    <property type="term" value="F:DNA binding"/>
    <property type="evidence" value="ECO:0007669"/>
    <property type="project" value="InterPro"/>
</dbReference>
<dbReference type="OrthoDB" id="186173at2"/>
<dbReference type="SUPFAM" id="SSF56726">
    <property type="entry name" value="DNA topoisomerase IV, alpha subunit"/>
    <property type="match status" value="1"/>
</dbReference>